<protein>
    <submittedName>
        <fullName evidence="1">Uncharacterized protein</fullName>
    </submittedName>
</protein>
<evidence type="ECO:0000313" key="2">
    <source>
        <dbReference type="Proteomes" id="UP001610432"/>
    </source>
</evidence>
<name>A0ABR4M3L6_9EURO</name>
<keyword evidence="2" id="KW-1185">Reference proteome</keyword>
<reference evidence="1 2" key="1">
    <citation type="submission" date="2024-07" db="EMBL/GenBank/DDBJ databases">
        <title>Section-level genome sequencing and comparative genomics of Aspergillus sections Usti and Cavernicolus.</title>
        <authorList>
            <consortium name="Lawrence Berkeley National Laboratory"/>
            <person name="Nybo J.L."/>
            <person name="Vesth T.C."/>
            <person name="Theobald S."/>
            <person name="Frisvad J.C."/>
            <person name="Larsen T.O."/>
            <person name="Kjaerboelling I."/>
            <person name="Rothschild-Mancinelli K."/>
            <person name="Lyhne E.K."/>
            <person name="Kogle M.E."/>
            <person name="Barry K."/>
            <person name="Clum A."/>
            <person name="Na H."/>
            <person name="Ledsgaard L."/>
            <person name="Lin J."/>
            <person name="Lipzen A."/>
            <person name="Kuo A."/>
            <person name="Riley R."/>
            <person name="Mondo S."/>
            <person name="Labutti K."/>
            <person name="Haridas S."/>
            <person name="Pangalinan J."/>
            <person name="Salamov A.A."/>
            <person name="Simmons B.A."/>
            <person name="Magnuson J.K."/>
            <person name="Chen J."/>
            <person name="Drula E."/>
            <person name="Henrissat B."/>
            <person name="Wiebenga A."/>
            <person name="Lubbers R.J."/>
            <person name="Gomes A.C."/>
            <person name="Macurrencykelacurrency M.R."/>
            <person name="Stajich J."/>
            <person name="Grigoriev I.V."/>
            <person name="Mortensen U.H."/>
            <person name="De Vries R.P."/>
            <person name="Baker S.E."/>
            <person name="Andersen M.R."/>
        </authorList>
    </citation>
    <scope>NUCLEOTIDE SEQUENCE [LARGE SCALE GENOMIC DNA]</scope>
    <source>
        <strain evidence="1 2">CBS 449.75</strain>
    </source>
</reference>
<accession>A0ABR4M3L6</accession>
<dbReference type="EMBL" id="JBFXLQ010000004">
    <property type="protein sequence ID" value="KAL2871177.1"/>
    <property type="molecule type" value="Genomic_DNA"/>
</dbReference>
<dbReference type="RefSeq" id="XP_070890156.1">
    <property type="nucleotide sequence ID" value="XM_071028183.1"/>
</dbReference>
<dbReference type="GeneID" id="98143255"/>
<gene>
    <name evidence="1" type="ORF">BJX67DRAFT_343756</name>
</gene>
<evidence type="ECO:0000313" key="1">
    <source>
        <dbReference type="EMBL" id="KAL2871177.1"/>
    </source>
</evidence>
<comment type="caution">
    <text evidence="1">The sequence shown here is derived from an EMBL/GenBank/DDBJ whole genome shotgun (WGS) entry which is preliminary data.</text>
</comment>
<sequence>MRRSTVTIPLPSRSRFRASTVLTRSATTTPDSSFHGDFSRPYTIFKTLKPNYTIIDDVGLPVYYVKTKGLRPTAPHFTMYPGKDASGPVVAFVTFMASSRTAKIARGDPDHAQNAIWEDLRRIDKWSGVRYRWEMAVLDDNGEVLRKTFVWKRTRSFGAERSNESSKRVVRQNYKLVDEGTREVLVVFSADVGTGNSKRLGEIRFVDDRYGSVFRMMVFLSCLVVSDWEDS</sequence>
<dbReference type="Proteomes" id="UP001610432">
    <property type="component" value="Unassembled WGS sequence"/>
</dbReference>
<proteinExistence type="predicted"/>
<organism evidence="1 2">
    <name type="scientific">Aspergillus lucknowensis</name>
    <dbReference type="NCBI Taxonomy" id="176173"/>
    <lineage>
        <taxon>Eukaryota</taxon>
        <taxon>Fungi</taxon>
        <taxon>Dikarya</taxon>
        <taxon>Ascomycota</taxon>
        <taxon>Pezizomycotina</taxon>
        <taxon>Eurotiomycetes</taxon>
        <taxon>Eurotiomycetidae</taxon>
        <taxon>Eurotiales</taxon>
        <taxon>Aspergillaceae</taxon>
        <taxon>Aspergillus</taxon>
        <taxon>Aspergillus subgen. Nidulantes</taxon>
    </lineage>
</organism>